<feature type="transmembrane region" description="Helical" evidence="1">
    <location>
        <begin position="12"/>
        <end position="29"/>
    </location>
</feature>
<proteinExistence type="predicted"/>
<evidence type="ECO:0000313" key="2">
    <source>
        <dbReference type="EMBL" id="TSD54503.1"/>
    </source>
</evidence>
<dbReference type="GO" id="GO:0008324">
    <property type="term" value="F:monoatomic cation transmembrane transporter activity"/>
    <property type="evidence" value="ECO:0007669"/>
    <property type="project" value="InterPro"/>
</dbReference>
<dbReference type="InterPro" id="IPR002758">
    <property type="entry name" value="Cation_antiport_E"/>
</dbReference>
<gene>
    <name evidence="2" type="ORF">FNM00_17300</name>
</gene>
<dbReference type="AlphaFoldDB" id="A0A554RK63"/>
<dbReference type="GO" id="GO:0016020">
    <property type="term" value="C:membrane"/>
    <property type="evidence" value="ECO:0007669"/>
    <property type="project" value="InterPro"/>
</dbReference>
<feature type="transmembrane region" description="Helical" evidence="1">
    <location>
        <begin position="35"/>
        <end position="54"/>
    </location>
</feature>
<evidence type="ECO:0008006" key="4">
    <source>
        <dbReference type="Google" id="ProtNLM"/>
    </source>
</evidence>
<name>A0A554RK63_9ACTN</name>
<organism evidence="2 3">
    <name type="scientific">Aeromicrobium piscarium</name>
    <dbReference type="NCBI Taxonomy" id="2590901"/>
    <lineage>
        <taxon>Bacteria</taxon>
        <taxon>Bacillati</taxon>
        <taxon>Actinomycetota</taxon>
        <taxon>Actinomycetes</taxon>
        <taxon>Propionibacteriales</taxon>
        <taxon>Nocardioidaceae</taxon>
        <taxon>Aeromicrobium</taxon>
    </lineage>
</organism>
<protein>
    <recommendedName>
        <fullName evidence="4">Cation transporter</fullName>
    </recommendedName>
</protein>
<dbReference type="Proteomes" id="UP000316988">
    <property type="component" value="Unassembled WGS sequence"/>
</dbReference>
<keyword evidence="1" id="KW-0812">Transmembrane</keyword>
<sequence length="177" mass="18677">MGRGERRRDMIGSVLARAAVASLLWVAVVEADGGVLSYGMVAVPLAVAVSYVLTGRPARGRAGRWKRGLASVRLGGWLLGRSVLGGIDVARRAVRPSGARVDPYWTTYRTSLPTEGARIALVFLMNLIPGSLSASRDGDLIEVHVIGTDLDVEAALTALESRIARAAWTPSTAADPS</sequence>
<keyword evidence="3" id="KW-1185">Reference proteome</keyword>
<dbReference type="Pfam" id="PF01899">
    <property type="entry name" value="MNHE"/>
    <property type="match status" value="1"/>
</dbReference>
<dbReference type="OrthoDB" id="4773693at2"/>
<dbReference type="EMBL" id="VLNT01000025">
    <property type="protein sequence ID" value="TSD54503.1"/>
    <property type="molecule type" value="Genomic_DNA"/>
</dbReference>
<accession>A0A554RK63</accession>
<evidence type="ECO:0000313" key="3">
    <source>
        <dbReference type="Proteomes" id="UP000316988"/>
    </source>
</evidence>
<keyword evidence="1" id="KW-0472">Membrane</keyword>
<reference evidence="2 3" key="1">
    <citation type="submission" date="2019-07" db="EMBL/GenBank/DDBJ databases">
        <authorList>
            <person name="Zhao L.H."/>
        </authorList>
    </citation>
    <scope>NUCLEOTIDE SEQUENCE [LARGE SCALE GENOMIC DNA]</scope>
    <source>
        <strain evidence="2 3">Co35</strain>
    </source>
</reference>
<keyword evidence="1" id="KW-1133">Transmembrane helix</keyword>
<evidence type="ECO:0000256" key="1">
    <source>
        <dbReference type="SAM" id="Phobius"/>
    </source>
</evidence>
<comment type="caution">
    <text evidence="2">The sequence shown here is derived from an EMBL/GenBank/DDBJ whole genome shotgun (WGS) entry which is preliminary data.</text>
</comment>